<name>A0ABT1RN05_9FIRM</name>
<dbReference type="Gene3D" id="2.30.30.40">
    <property type="entry name" value="SH3 Domains"/>
    <property type="match status" value="3"/>
</dbReference>
<dbReference type="PANTHER" id="PTHR34408">
    <property type="entry name" value="FAMILY PROTEIN, PUTATIVE-RELATED"/>
    <property type="match status" value="1"/>
</dbReference>
<dbReference type="Proteomes" id="UP001524502">
    <property type="component" value="Unassembled WGS sequence"/>
</dbReference>
<evidence type="ECO:0000256" key="2">
    <source>
        <dbReference type="ARBA" id="ARBA00011901"/>
    </source>
</evidence>
<organism evidence="6 7">
    <name type="scientific">Anaerovorax odorimutans</name>
    <dbReference type="NCBI Taxonomy" id="109327"/>
    <lineage>
        <taxon>Bacteria</taxon>
        <taxon>Bacillati</taxon>
        <taxon>Bacillota</taxon>
        <taxon>Clostridia</taxon>
        <taxon>Peptostreptococcales</taxon>
        <taxon>Anaerovoracaceae</taxon>
        <taxon>Anaerovorax</taxon>
    </lineage>
</organism>
<accession>A0ABT1RN05</accession>
<dbReference type="EC" id="3.5.1.28" evidence="2"/>
<dbReference type="InterPro" id="IPR038765">
    <property type="entry name" value="Papain-like_cys_pep_sf"/>
</dbReference>
<dbReference type="SUPFAM" id="SSF54001">
    <property type="entry name" value="Cysteine proteinases"/>
    <property type="match status" value="1"/>
</dbReference>
<dbReference type="PROSITE" id="PS50911">
    <property type="entry name" value="CHAP"/>
    <property type="match status" value="1"/>
</dbReference>
<sequence>MKRRFLSALLILFLAVTMLAPMGAKPEEAAAASFTIRTSMPRLNDPNARFYYSDLNRFWKAGRLAPDFKYYKGIMDDGKTGGYVWGNCTWWAYSRASEVLGAPLNPDLRGNAGDWWECNKKGGFYPYGSTPKAGALVVYRTHVAFIEKVVGGQIYVSESGWQTRTYGPSSTDDFFFHYGKPWSSNGTPKGYIYVTDKTPSNQGSVSANYSVRVDVSDLRMRSGPGTGYSNMGKIAKGTYQLKAVTSDGEWGQLKDNGYWISLEYTTRVSNSDSGSNSLKSLSVSGYSLSPAFKAGTTSYSLTVPSNVSSVKIKATKADSKAKVSGTGTVKLSTGTNTKNVKVTAQNGAVKNYQIKITRSKETKVKIAVTSLNMRSGPGTNYKSKGKIKKGTYKVVQTKNGWGKLKKNGYWISLAYTKASSSSSSASKASYKVKIKVSGLNMRSGPGTKYKSKGKIKKGTYVIKQKKNGWGKLKTNGYWIKLSYTTRVK</sequence>
<gene>
    <name evidence="6" type="ORF">NE619_07430</name>
</gene>
<dbReference type="Pfam" id="PF12733">
    <property type="entry name" value="Cadherin-like"/>
    <property type="match status" value="1"/>
</dbReference>
<evidence type="ECO:0000313" key="6">
    <source>
        <dbReference type="EMBL" id="MCQ4636557.1"/>
    </source>
</evidence>
<dbReference type="PANTHER" id="PTHR34408:SF1">
    <property type="entry name" value="GLYCOSYL HYDROLASE FAMILY 19 DOMAIN-CONTAINING PROTEIN HI_1415"/>
    <property type="match status" value="1"/>
</dbReference>
<evidence type="ECO:0000256" key="3">
    <source>
        <dbReference type="SAM" id="SignalP"/>
    </source>
</evidence>
<feature type="chain" id="PRO_5046781149" description="N-acetylmuramoyl-L-alanine amidase" evidence="3">
    <location>
        <begin position="21"/>
        <end position="488"/>
    </location>
</feature>
<dbReference type="PROSITE" id="PS51781">
    <property type="entry name" value="SH3B"/>
    <property type="match status" value="1"/>
</dbReference>
<dbReference type="InterPro" id="IPR052354">
    <property type="entry name" value="Cell_Wall_Dynamics_Protein"/>
</dbReference>
<evidence type="ECO:0000259" key="5">
    <source>
        <dbReference type="PROSITE" id="PS51781"/>
    </source>
</evidence>
<feature type="domain" description="Peptidase C51" evidence="4">
    <location>
        <begin position="63"/>
        <end position="193"/>
    </location>
</feature>
<dbReference type="RefSeq" id="WP_256131751.1">
    <property type="nucleotide sequence ID" value="NZ_JANFXK010000006.1"/>
</dbReference>
<protein>
    <recommendedName>
        <fullName evidence="2">N-acetylmuramoyl-L-alanine amidase</fullName>
        <ecNumber evidence="2">3.5.1.28</ecNumber>
    </recommendedName>
</protein>
<dbReference type="Gene3D" id="3.90.1720.10">
    <property type="entry name" value="endopeptidase domain like (from Nostoc punctiforme)"/>
    <property type="match status" value="1"/>
</dbReference>
<dbReference type="InterPro" id="IPR007921">
    <property type="entry name" value="CHAP_dom"/>
</dbReference>
<keyword evidence="3" id="KW-0732">Signal</keyword>
<keyword evidence="7" id="KW-1185">Reference proteome</keyword>
<feature type="signal peptide" evidence="3">
    <location>
        <begin position="1"/>
        <end position="20"/>
    </location>
</feature>
<dbReference type="InterPro" id="IPR003646">
    <property type="entry name" value="SH3-like_bac-type"/>
</dbReference>
<comment type="caution">
    <text evidence="6">The sequence shown here is derived from an EMBL/GenBank/DDBJ whole genome shotgun (WGS) entry which is preliminary data.</text>
</comment>
<evidence type="ECO:0000256" key="1">
    <source>
        <dbReference type="ARBA" id="ARBA00001561"/>
    </source>
</evidence>
<dbReference type="InterPro" id="IPR025883">
    <property type="entry name" value="Cadherin-like_domain"/>
</dbReference>
<dbReference type="Pfam" id="PF05257">
    <property type="entry name" value="CHAP"/>
    <property type="match status" value="1"/>
</dbReference>
<comment type="catalytic activity">
    <reaction evidence="1">
        <text>Hydrolyzes the link between N-acetylmuramoyl residues and L-amino acid residues in certain cell-wall glycopeptides.</text>
        <dbReference type="EC" id="3.5.1.28"/>
    </reaction>
</comment>
<evidence type="ECO:0000313" key="7">
    <source>
        <dbReference type="Proteomes" id="UP001524502"/>
    </source>
</evidence>
<feature type="domain" description="SH3b" evidence="5">
    <location>
        <begin position="427"/>
        <end position="488"/>
    </location>
</feature>
<reference evidence="6 7" key="1">
    <citation type="submission" date="2022-06" db="EMBL/GenBank/DDBJ databases">
        <title>Isolation of gut microbiota from human fecal samples.</title>
        <authorList>
            <person name="Pamer E.G."/>
            <person name="Barat B."/>
            <person name="Waligurski E."/>
            <person name="Medina S."/>
            <person name="Paddock L."/>
            <person name="Mostad J."/>
        </authorList>
    </citation>
    <scope>NUCLEOTIDE SEQUENCE [LARGE SCALE GENOMIC DNA]</scope>
    <source>
        <strain evidence="6 7">SL.3.17</strain>
    </source>
</reference>
<proteinExistence type="predicted"/>
<dbReference type="EMBL" id="JANFXK010000006">
    <property type="protein sequence ID" value="MCQ4636557.1"/>
    <property type="molecule type" value="Genomic_DNA"/>
</dbReference>
<dbReference type="SMART" id="SM00287">
    <property type="entry name" value="SH3b"/>
    <property type="match status" value="3"/>
</dbReference>
<evidence type="ECO:0000259" key="4">
    <source>
        <dbReference type="PROSITE" id="PS50911"/>
    </source>
</evidence>